<dbReference type="GO" id="GO:0003824">
    <property type="term" value="F:catalytic activity"/>
    <property type="evidence" value="ECO:0007669"/>
    <property type="project" value="InterPro"/>
</dbReference>
<dbReference type="InterPro" id="IPR043131">
    <property type="entry name" value="BCAT-like_N"/>
</dbReference>
<name>A0A382J7M0_9ZZZZ</name>
<dbReference type="EMBL" id="UINC01072001">
    <property type="protein sequence ID" value="SVC07327.1"/>
    <property type="molecule type" value="Genomic_DNA"/>
</dbReference>
<evidence type="ECO:0000313" key="2">
    <source>
        <dbReference type="EMBL" id="SVC07327.1"/>
    </source>
</evidence>
<dbReference type="SUPFAM" id="SSF56752">
    <property type="entry name" value="D-aminoacid aminotransferase-like PLP-dependent enzymes"/>
    <property type="match status" value="1"/>
</dbReference>
<feature type="non-terminal residue" evidence="2">
    <location>
        <position position="56"/>
    </location>
</feature>
<sequence length="56" mass="6098">MVEFAATGSKIYFNGRIVPEREATVHVLSGAVKYGATVFEGICAYLGDEGRLTVFR</sequence>
<organism evidence="2">
    <name type="scientific">marine metagenome</name>
    <dbReference type="NCBI Taxonomy" id="408172"/>
    <lineage>
        <taxon>unclassified sequences</taxon>
        <taxon>metagenomes</taxon>
        <taxon>ecological metagenomes</taxon>
    </lineage>
</organism>
<accession>A0A382J7M0</accession>
<gene>
    <name evidence="1" type="ORF">METZ01_LOCUS137957</name>
    <name evidence="2" type="ORF">METZ01_LOCUS260181</name>
</gene>
<dbReference type="InterPro" id="IPR036038">
    <property type="entry name" value="Aminotransferase-like"/>
</dbReference>
<protein>
    <submittedName>
        <fullName evidence="2">Uncharacterized protein</fullName>
    </submittedName>
</protein>
<evidence type="ECO:0000313" key="1">
    <source>
        <dbReference type="EMBL" id="SVA85103.1"/>
    </source>
</evidence>
<dbReference type="EMBL" id="UINC01020218">
    <property type="protein sequence ID" value="SVA85103.1"/>
    <property type="molecule type" value="Genomic_DNA"/>
</dbReference>
<dbReference type="AlphaFoldDB" id="A0A382J7M0"/>
<proteinExistence type="predicted"/>
<reference evidence="2" key="1">
    <citation type="submission" date="2018-05" db="EMBL/GenBank/DDBJ databases">
        <authorList>
            <person name="Lanie J.A."/>
            <person name="Ng W.-L."/>
            <person name="Kazmierczak K.M."/>
            <person name="Andrzejewski T.M."/>
            <person name="Davidsen T.M."/>
            <person name="Wayne K.J."/>
            <person name="Tettelin H."/>
            <person name="Glass J.I."/>
            <person name="Rusch D."/>
            <person name="Podicherti R."/>
            <person name="Tsui H.-C.T."/>
            <person name="Winkler M.E."/>
        </authorList>
    </citation>
    <scope>NUCLEOTIDE SEQUENCE</scope>
</reference>
<dbReference type="Gene3D" id="3.30.470.10">
    <property type="match status" value="1"/>
</dbReference>